<dbReference type="SUPFAM" id="SSF48065">
    <property type="entry name" value="DBL homology domain (DH-domain)"/>
    <property type="match status" value="1"/>
</dbReference>
<protein>
    <submittedName>
        <fullName evidence="4">Uncharacterized protein</fullName>
    </submittedName>
</protein>
<dbReference type="SMART" id="SM00233">
    <property type="entry name" value="PH"/>
    <property type="match status" value="2"/>
</dbReference>
<dbReference type="PANTHER" id="PTHR45858">
    <property type="entry name" value="FERM DOMAIN CONTAINING PROTEIN"/>
    <property type="match status" value="1"/>
</dbReference>
<feature type="domain" description="PH" evidence="2">
    <location>
        <begin position="491"/>
        <end position="583"/>
    </location>
</feature>
<sequence>MGQDEIIAEDDRNGIVSSPVGPRLIGLPMPSPVQMPVTSVEPVNKEILQSDQEPEVRRKRFPTDKAYFIAKEILMTERTYKKDLEVIVLWFQEEICKAGGPLGDGVWHLLFHLLDPIYEFHCALLREVEHRLATWEGRGNAHLKGDYQRVGDIFLNNMNKIIEVHMCLSSPLYRGYLTHHLEIIEGMERAYEEGGMFQNLLQSFEAQKVAYLPLNAFLLKPLHRLIHYKLILQRLVSHYTEDHEDLSTCEGALRALNPLAHDIERSLSMSEQKVKLIELGRDLIGLPPPPSPEGGTPQRQFILEGCLQKLSRDGYHQRMFFLFSDVLVYANRTTVPFLGFRVHGSLPLAGMMLEEAGDPQVSPSPHSFTIYSKNRAMMVAGSSEAEKKKWVEAIRDAVSCCVVEPPLLGLSPPSHLNHLSLKSAKWRQNMPDGSSEEVSPSDSESRRGGKGSGNVGPPGPGHHPPRNNTTVHVCWHRNRSMSIAELHASQSSQLSGYLLRKFKNHSGWQKLWVVFTHLCLFFYKTCQDDFPLASLPMLGYIITIPSPGDAINKDYVFKLQFKNHVYFFRAESEYTFSSNNIKM</sequence>
<name>A0A7R8X392_9CRUS</name>
<evidence type="ECO:0000259" key="3">
    <source>
        <dbReference type="PROSITE" id="PS50010"/>
    </source>
</evidence>
<accession>A0A7R8X392</accession>
<dbReference type="InterPro" id="IPR035899">
    <property type="entry name" value="DBL_dom_sf"/>
</dbReference>
<dbReference type="SMART" id="SM00325">
    <property type="entry name" value="RhoGEF"/>
    <property type="match status" value="1"/>
</dbReference>
<dbReference type="InterPro" id="IPR001849">
    <property type="entry name" value="PH_domain"/>
</dbReference>
<dbReference type="Pfam" id="PF00621">
    <property type="entry name" value="RhoGEF"/>
    <property type="match status" value="1"/>
</dbReference>
<evidence type="ECO:0000313" key="4">
    <source>
        <dbReference type="EMBL" id="CAD7241902.1"/>
    </source>
</evidence>
<organism evidence="4">
    <name type="scientific">Darwinula stevensoni</name>
    <dbReference type="NCBI Taxonomy" id="69355"/>
    <lineage>
        <taxon>Eukaryota</taxon>
        <taxon>Metazoa</taxon>
        <taxon>Ecdysozoa</taxon>
        <taxon>Arthropoda</taxon>
        <taxon>Crustacea</taxon>
        <taxon>Oligostraca</taxon>
        <taxon>Ostracoda</taxon>
        <taxon>Podocopa</taxon>
        <taxon>Podocopida</taxon>
        <taxon>Darwinulocopina</taxon>
        <taxon>Darwinuloidea</taxon>
        <taxon>Darwinulidae</taxon>
        <taxon>Darwinula</taxon>
    </lineage>
</organism>
<evidence type="ECO:0000313" key="5">
    <source>
        <dbReference type="Proteomes" id="UP000677054"/>
    </source>
</evidence>
<dbReference type="EMBL" id="LR899710">
    <property type="protein sequence ID" value="CAD7241902.1"/>
    <property type="molecule type" value="Genomic_DNA"/>
</dbReference>
<feature type="domain" description="DH" evidence="3">
    <location>
        <begin position="65"/>
        <end position="266"/>
    </location>
</feature>
<dbReference type="Proteomes" id="UP000677054">
    <property type="component" value="Unassembled WGS sequence"/>
</dbReference>
<dbReference type="GO" id="GO:0005085">
    <property type="term" value="F:guanyl-nucleotide exchange factor activity"/>
    <property type="evidence" value="ECO:0007669"/>
    <property type="project" value="InterPro"/>
</dbReference>
<dbReference type="PROSITE" id="PS50010">
    <property type="entry name" value="DH_2"/>
    <property type="match status" value="1"/>
</dbReference>
<dbReference type="SUPFAM" id="SSF50729">
    <property type="entry name" value="PH domain-like"/>
    <property type="match status" value="2"/>
</dbReference>
<dbReference type="CDD" id="cd13235">
    <property type="entry name" value="PH2_FARP1-like"/>
    <property type="match status" value="1"/>
</dbReference>
<dbReference type="InterPro" id="IPR011993">
    <property type="entry name" value="PH-like_dom_sf"/>
</dbReference>
<dbReference type="CDD" id="cd00160">
    <property type="entry name" value="RhoGEF"/>
    <property type="match status" value="1"/>
</dbReference>
<dbReference type="InterPro" id="IPR000219">
    <property type="entry name" value="DH_dom"/>
</dbReference>
<evidence type="ECO:0000256" key="1">
    <source>
        <dbReference type="SAM" id="MobiDB-lite"/>
    </source>
</evidence>
<reference evidence="4" key="1">
    <citation type="submission" date="2020-11" db="EMBL/GenBank/DDBJ databases">
        <authorList>
            <person name="Tran Van P."/>
        </authorList>
    </citation>
    <scope>NUCLEOTIDE SEQUENCE</scope>
</reference>
<dbReference type="Pfam" id="PF00169">
    <property type="entry name" value="PH"/>
    <property type="match status" value="2"/>
</dbReference>
<dbReference type="InterPro" id="IPR051835">
    <property type="entry name" value="RAC1-GEF"/>
</dbReference>
<dbReference type="EMBL" id="CAJPEV010000193">
    <property type="protein sequence ID" value="CAG0882114.1"/>
    <property type="molecule type" value="Genomic_DNA"/>
</dbReference>
<dbReference type="PANTHER" id="PTHR45858:SF5">
    <property type="entry name" value="MOESIN_EZRIN_RADIXIN HOMOLOG 1"/>
    <property type="match status" value="1"/>
</dbReference>
<feature type="region of interest" description="Disordered" evidence="1">
    <location>
        <begin position="428"/>
        <end position="470"/>
    </location>
</feature>
<proteinExistence type="predicted"/>
<dbReference type="Gene3D" id="2.30.29.30">
    <property type="entry name" value="Pleckstrin-homology domain (PH domain)/Phosphotyrosine-binding domain (PTB)"/>
    <property type="match status" value="2"/>
</dbReference>
<dbReference type="FunFam" id="2.30.29.30:FF:000046">
    <property type="entry name" value="FERM, RhoGEF and pleckstrin domain-containing protein 1"/>
    <property type="match status" value="1"/>
</dbReference>
<keyword evidence="5" id="KW-1185">Reference proteome</keyword>
<evidence type="ECO:0000259" key="2">
    <source>
        <dbReference type="PROSITE" id="PS50003"/>
    </source>
</evidence>
<dbReference type="AlphaFoldDB" id="A0A7R8X392"/>
<gene>
    <name evidence="4" type="ORF">DSTB1V02_LOCUS1878</name>
</gene>
<dbReference type="OrthoDB" id="9990815at2759"/>
<dbReference type="CDD" id="cd01220">
    <property type="entry name" value="PH1_FARP1-like"/>
    <property type="match status" value="1"/>
</dbReference>
<feature type="domain" description="PH" evidence="2">
    <location>
        <begin position="300"/>
        <end position="399"/>
    </location>
</feature>
<dbReference type="PROSITE" id="PS50003">
    <property type="entry name" value="PH_DOMAIN"/>
    <property type="match status" value="2"/>
</dbReference>
<dbReference type="Gene3D" id="1.20.900.10">
    <property type="entry name" value="Dbl homology (DH) domain"/>
    <property type="match status" value="1"/>
</dbReference>